<keyword evidence="6" id="KW-0961">Cell wall biogenesis/degradation</keyword>
<dbReference type="GO" id="GO:0008360">
    <property type="term" value="P:regulation of cell shape"/>
    <property type="evidence" value="ECO:0007669"/>
    <property type="project" value="UniProtKB-KW"/>
</dbReference>
<evidence type="ECO:0000256" key="6">
    <source>
        <dbReference type="ARBA" id="ARBA00023316"/>
    </source>
</evidence>
<feature type="domain" description="Peptidase S11 D-alanyl-D-alanine carboxypeptidase A N-terminal" evidence="10">
    <location>
        <begin position="99"/>
        <end position="330"/>
    </location>
</feature>
<evidence type="ECO:0000256" key="7">
    <source>
        <dbReference type="PIRSR" id="PIRSR618044-1"/>
    </source>
</evidence>
<evidence type="ECO:0000256" key="2">
    <source>
        <dbReference type="ARBA" id="ARBA00022729"/>
    </source>
</evidence>
<dbReference type="SUPFAM" id="SSF56601">
    <property type="entry name" value="beta-lactamase/transpeptidase-like"/>
    <property type="match status" value="1"/>
</dbReference>
<feature type="active site" evidence="7">
    <location>
        <position position="125"/>
    </location>
</feature>
<sequence>MKCTDKNRKRSRRELRRRKVRRTIFLSLFLVIVVLAGALSIMMFQKDRALDEVLPYSLQTEVFGKSGDDTAQVAEGMAYNLCVASGDISLEGITPQNSERSALLDVDGKQVMFSQSMFEKTYPASITKLMTAILALEHGNMNDVVTIEEEDVTLEEGAQLCGFRAGDKVSMDELLHGLLVYSGNDAAMAIARQVGGSVDAFVQMMNEEALRLGATGTHFVNPHGLHDPDHYTTAYDIYLMLNEAITYKEFTAISQMSSYTLTYQKANGEEGRITLEATDKYLTGEISTPKDVTILGGKTGTTSQAGACLAIVSQNAYGKPYISIVLNAKTKTILYDQMTSLLQKINS</sequence>
<dbReference type="AlphaFoldDB" id="A0A1M4ZKT6"/>
<reference evidence="11 12" key="1">
    <citation type="submission" date="2016-11" db="EMBL/GenBank/DDBJ databases">
        <authorList>
            <person name="Jaros S."/>
            <person name="Januszkiewicz K."/>
            <person name="Wedrychowicz H."/>
        </authorList>
    </citation>
    <scope>NUCLEOTIDE SEQUENCE [LARGE SCALE GENOMIC DNA]</scope>
    <source>
        <strain evidence="11 12">DSM 17459</strain>
    </source>
</reference>
<evidence type="ECO:0000256" key="9">
    <source>
        <dbReference type="RuleBase" id="RU004016"/>
    </source>
</evidence>
<dbReference type="GO" id="GO:0071555">
    <property type="term" value="P:cell wall organization"/>
    <property type="evidence" value="ECO:0007669"/>
    <property type="project" value="UniProtKB-KW"/>
</dbReference>
<evidence type="ECO:0000256" key="8">
    <source>
        <dbReference type="PIRSR" id="PIRSR618044-2"/>
    </source>
</evidence>
<proteinExistence type="inferred from homology"/>
<evidence type="ECO:0000259" key="10">
    <source>
        <dbReference type="Pfam" id="PF00768"/>
    </source>
</evidence>
<dbReference type="InterPro" id="IPR018044">
    <property type="entry name" value="Peptidase_S11"/>
</dbReference>
<accession>A0A1M4ZKT6</accession>
<dbReference type="Gene3D" id="3.40.710.10">
    <property type="entry name" value="DD-peptidase/beta-lactamase superfamily"/>
    <property type="match status" value="1"/>
</dbReference>
<organism evidence="11 12">
    <name type="scientific">Lactonifactor longoviformis DSM 17459</name>
    <dbReference type="NCBI Taxonomy" id="1122155"/>
    <lineage>
        <taxon>Bacteria</taxon>
        <taxon>Bacillati</taxon>
        <taxon>Bacillota</taxon>
        <taxon>Clostridia</taxon>
        <taxon>Eubacteriales</taxon>
        <taxon>Clostridiaceae</taxon>
        <taxon>Lactonifactor</taxon>
    </lineage>
</organism>
<comment type="similarity">
    <text evidence="1 9">Belongs to the peptidase S11 family.</text>
</comment>
<name>A0A1M4ZKT6_9CLOT</name>
<evidence type="ECO:0000256" key="4">
    <source>
        <dbReference type="ARBA" id="ARBA00022960"/>
    </source>
</evidence>
<keyword evidence="5" id="KW-0573">Peptidoglycan synthesis</keyword>
<keyword evidence="11" id="KW-0645">Protease</keyword>
<evidence type="ECO:0000256" key="1">
    <source>
        <dbReference type="ARBA" id="ARBA00007164"/>
    </source>
</evidence>
<feature type="active site" description="Proton acceptor" evidence="7">
    <location>
        <position position="128"/>
    </location>
</feature>
<evidence type="ECO:0000313" key="12">
    <source>
        <dbReference type="Proteomes" id="UP000184245"/>
    </source>
</evidence>
<dbReference type="InterPro" id="IPR001967">
    <property type="entry name" value="Peptidase_S11_N"/>
</dbReference>
<dbReference type="GO" id="GO:0006508">
    <property type="term" value="P:proteolysis"/>
    <property type="evidence" value="ECO:0007669"/>
    <property type="project" value="InterPro"/>
</dbReference>
<evidence type="ECO:0000256" key="3">
    <source>
        <dbReference type="ARBA" id="ARBA00022801"/>
    </source>
</evidence>
<dbReference type="GO" id="GO:0009252">
    <property type="term" value="P:peptidoglycan biosynthetic process"/>
    <property type="evidence" value="ECO:0007669"/>
    <property type="project" value="UniProtKB-KW"/>
</dbReference>
<gene>
    <name evidence="11" type="ORF">SAMN02745158_02821</name>
</gene>
<keyword evidence="3" id="KW-0378">Hydrolase</keyword>
<dbReference type="Proteomes" id="UP000184245">
    <property type="component" value="Unassembled WGS sequence"/>
</dbReference>
<dbReference type="STRING" id="1122155.SAMN02745158_02821"/>
<keyword evidence="2" id="KW-0732">Signal</keyword>
<feature type="binding site" evidence="8">
    <location>
        <position position="298"/>
    </location>
    <ligand>
        <name>substrate</name>
    </ligand>
</feature>
<dbReference type="RefSeq" id="WP_072852832.1">
    <property type="nucleotide sequence ID" value="NZ_FQVI01000015.1"/>
</dbReference>
<feature type="active site" evidence="7">
    <location>
        <position position="182"/>
    </location>
</feature>
<dbReference type="PANTHER" id="PTHR21581">
    <property type="entry name" value="D-ALANYL-D-ALANINE CARBOXYPEPTIDASE"/>
    <property type="match status" value="1"/>
</dbReference>
<evidence type="ECO:0000256" key="5">
    <source>
        <dbReference type="ARBA" id="ARBA00022984"/>
    </source>
</evidence>
<dbReference type="PRINTS" id="PR00725">
    <property type="entry name" value="DADACBPTASE1"/>
</dbReference>
<evidence type="ECO:0000313" key="11">
    <source>
        <dbReference type="EMBL" id="SHF18653.1"/>
    </source>
</evidence>
<dbReference type="InterPro" id="IPR012338">
    <property type="entry name" value="Beta-lactam/transpept-like"/>
</dbReference>
<keyword evidence="4" id="KW-0133">Cell shape</keyword>
<keyword evidence="11" id="KW-0121">Carboxypeptidase</keyword>
<dbReference type="GO" id="GO:0009002">
    <property type="term" value="F:serine-type D-Ala-D-Ala carboxypeptidase activity"/>
    <property type="evidence" value="ECO:0007669"/>
    <property type="project" value="InterPro"/>
</dbReference>
<keyword evidence="12" id="KW-1185">Reference proteome</keyword>
<protein>
    <submittedName>
        <fullName evidence="11">D-alanyl-D-alanine carboxypeptidase</fullName>
    </submittedName>
</protein>
<dbReference type="PANTHER" id="PTHR21581:SF6">
    <property type="entry name" value="TRAFFICKING PROTEIN PARTICLE COMPLEX SUBUNIT 12"/>
    <property type="match status" value="1"/>
</dbReference>
<dbReference type="EMBL" id="FQVI01000015">
    <property type="protein sequence ID" value="SHF18653.1"/>
    <property type="molecule type" value="Genomic_DNA"/>
</dbReference>
<dbReference type="Pfam" id="PF00768">
    <property type="entry name" value="Peptidase_S11"/>
    <property type="match status" value="1"/>
</dbReference>